<protein>
    <submittedName>
        <fullName evidence="1">Uncharacterized protein</fullName>
    </submittedName>
</protein>
<reference evidence="1 2" key="1">
    <citation type="journal article" date="2018" name="Front. Microbiol.">
        <title>Prospects for Fungal Bioremediation of Acidic Radioactive Waste Sites: Characterization and Genome Sequence of Rhodotorula taiwanensis MD1149.</title>
        <authorList>
            <person name="Tkavc R."/>
            <person name="Matrosova V.Y."/>
            <person name="Grichenko O.E."/>
            <person name="Gostincar C."/>
            <person name="Volpe R.P."/>
            <person name="Klimenkova P."/>
            <person name="Gaidamakova E.K."/>
            <person name="Zhou C.E."/>
            <person name="Stewart B.J."/>
            <person name="Lyman M.G."/>
            <person name="Malfatti S.A."/>
            <person name="Rubinfeld B."/>
            <person name="Courtot M."/>
            <person name="Singh J."/>
            <person name="Dalgard C.L."/>
            <person name="Hamilton T."/>
            <person name="Frey K.G."/>
            <person name="Gunde-Cimerman N."/>
            <person name="Dugan L."/>
            <person name="Daly M.J."/>
        </authorList>
    </citation>
    <scope>NUCLEOTIDE SEQUENCE [LARGE SCALE GENOMIC DNA]</scope>
    <source>
        <strain evidence="1 2">MD1149</strain>
    </source>
</reference>
<evidence type="ECO:0000313" key="1">
    <source>
        <dbReference type="EMBL" id="POY72937.1"/>
    </source>
</evidence>
<gene>
    <name evidence="1" type="ORF">BMF94_4013</name>
</gene>
<keyword evidence="2" id="KW-1185">Reference proteome</keyword>
<name>A0A2S5B851_9BASI</name>
<comment type="caution">
    <text evidence="1">The sequence shown here is derived from an EMBL/GenBank/DDBJ whole genome shotgun (WGS) entry which is preliminary data.</text>
</comment>
<accession>A0A2S5B851</accession>
<dbReference type="EMBL" id="PJQD01000044">
    <property type="protein sequence ID" value="POY72937.1"/>
    <property type="molecule type" value="Genomic_DNA"/>
</dbReference>
<proteinExistence type="predicted"/>
<organism evidence="1 2">
    <name type="scientific">Rhodotorula taiwanensis</name>
    <dbReference type="NCBI Taxonomy" id="741276"/>
    <lineage>
        <taxon>Eukaryota</taxon>
        <taxon>Fungi</taxon>
        <taxon>Dikarya</taxon>
        <taxon>Basidiomycota</taxon>
        <taxon>Pucciniomycotina</taxon>
        <taxon>Microbotryomycetes</taxon>
        <taxon>Sporidiobolales</taxon>
        <taxon>Sporidiobolaceae</taxon>
        <taxon>Rhodotorula</taxon>
    </lineage>
</organism>
<dbReference type="AlphaFoldDB" id="A0A2S5B851"/>
<dbReference type="Proteomes" id="UP000237144">
    <property type="component" value="Unassembled WGS sequence"/>
</dbReference>
<evidence type="ECO:0000313" key="2">
    <source>
        <dbReference type="Proteomes" id="UP000237144"/>
    </source>
</evidence>
<sequence>MQRRHQPAELRVHAGLRPSDMTRKVTICGATGGQGAAMALIMHFLRGQHTEHPQFDLTKIVFSGLNALGLIKNASTAAHQNRRNPSDLRESFWTLLTLPSREVPITVIYRGDDEEDGDQIFQTLMHSIAVNTAQWAAANGVTTAGNHATGEVRLPFVVPKATGPQQRESQPRSFYWEGPWRYLYIGQVVFNPTAMAAVQRAVTVYSHSAPTPTGTIPSPPPPAAAPPLITEHVKVQNLALVLFDAVRLSSSWHGSSDDEISQHLLIIFLARDLYLEYEYPTNSAHGLGGFLLGADDLVDGWSDEEDPLDDTGINELAHCGHRLHEALSDPELMEQWARDFANKYTGDGQLHVPGGQTAAVHAQVANECRATLSWTRSVLLGGIAHALRLHRHALAQRIAHASH</sequence>